<dbReference type="RefSeq" id="WP_244715113.1">
    <property type="nucleotide sequence ID" value="NZ_CP095072.1"/>
</dbReference>
<keyword evidence="2" id="KW-0813">Transport</keyword>
<reference evidence="6 7" key="1">
    <citation type="submission" date="2022-04" db="EMBL/GenBank/DDBJ databases">
        <title>Gracilibacillus sp. isolated from saltern.</title>
        <authorList>
            <person name="Won M."/>
            <person name="Lee C.-M."/>
            <person name="Woen H.-Y."/>
            <person name="Kwon S.-W."/>
        </authorList>
    </citation>
    <scope>NUCLEOTIDE SEQUENCE [LARGE SCALE GENOMIC DNA]</scope>
    <source>
        <strain evidence="6 7">SSWR10-1</strain>
    </source>
</reference>
<dbReference type="SUPFAM" id="SSF53850">
    <property type="entry name" value="Periplasmic binding protein-like II"/>
    <property type="match status" value="1"/>
</dbReference>
<feature type="region of interest" description="Disordered" evidence="4">
    <location>
        <begin position="25"/>
        <end position="52"/>
    </location>
</feature>
<feature type="chain" id="PRO_5045896575" evidence="5">
    <location>
        <begin position="21"/>
        <end position="436"/>
    </location>
</feature>
<name>A0ABY4ER65_9BACI</name>
<dbReference type="PANTHER" id="PTHR30061">
    <property type="entry name" value="MALTOSE-BINDING PERIPLASMIC PROTEIN"/>
    <property type="match status" value="1"/>
</dbReference>
<evidence type="ECO:0000256" key="3">
    <source>
        <dbReference type="ARBA" id="ARBA00022729"/>
    </source>
</evidence>
<evidence type="ECO:0000256" key="2">
    <source>
        <dbReference type="ARBA" id="ARBA00022448"/>
    </source>
</evidence>
<dbReference type="PROSITE" id="PS51257">
    <property type="entry name" value="PROKAR_LIPOPROTEIN"/>
    <property type="match status" value="1"/>
</dbReference>
<gene>
    <name evidence="6" type="ORF">MUN88_11430</name>
</gene>
<protein>
    <submittedName>
        <fullName evidence="6">Extracellular solute-binding protein</fullName>
    </submittedName>
</protein>
<keyword evidence="7" id="KW-1185">Reference proteome</keyword>
<evidence type="ECO:0000256" key="5">
    <source>
        <dbReference type="SAM" id="SignalP"/>
    </source>
</evidence>
<evidence type="ECO:0000313" key="7">
    <source>
        <dbReference type="Proteomes" id="UP000831782"/>
    </source>
</evidence>
<keyword evidence="3 5" id="KW-0732">Signal</keyword>
<feature type="signal peptide" evidence="5">
    <location>
        <begin position="1"/>
        <end position="20"/>
    </location>
</feature>
<dbReference type="EMBL" id="CP095072">
    <property type="protein sequence ID" value="UOQ46714.1"/>
    <property type="molecule type" value="Genomic_DNA"/>
</dbReference>
<dbReference type="Gene3D" id="3.40.190.10">
    <property type="entry name" value="Periplasmic binding protein-like II"/>
    <property type="match status" value="2"/>
</dbReference>
<proteinExistence type="inferred from homology"/>
<evidence type="ECO:0000313" key="6">
    <source>
        <dbReference type="EMBL" id="UOQ46714.1"/>
    </source>
</evidence>
<dbReference type="InterPro" id="IPR006059">
    <property type="entry name" value="SBP"/>
</dbReference>
<accession>A0ABY4ER65</accession>
<comment type="similarity">
    <text evidence="1">Belongs to the bacterial solute-binding protein 1 family.</text>
</comment>
<evidence type="ECO:0000256" key="4">
    <source>
        <dbReference type="SAM" id="MobiDB-lite"/>
    </source>
</evidence>
<organism evidence="6 7">
    <name type="scientific">Gracilibacillus caseinilyticus</name>
    <dbReference type="NCBI Taxonomy" id="2932256"/>
    <lineage>
        <taxon>Bacteria</taxon>
        <taxon>Bacillati</taxon>
        <taxon>Bacillota</taxon>
        <taxon>Bacilli</taxon>
        <taxon>Bacillales</taxon>
        <taxon>Bacillaceae</taxon>
        <taxon>Gracilibacillus</taxon>
    </lineage>
</organism>
<sequence length="436" mass="47674">MKKFKWSLLLALLFVVIGLAACGDDETGSSTDDTENTSDNGDDTSAEETEQEEVNLRVVTTMAGTDPAGEVFQQVLDDFQEENPNIKIENDSQSADAGTIRTKVNTDFSSDNEPDLMFYFNTVDADGLIEEGKVVNLEEAEGVDLSGYNSMLEQQRREDGNIYAAPQSGFYEGLFINKKLFEEHGVELPTTWEQYEAAIEKFAETDIVPIAASTEDSYYVVEHYILAAGGMENYSAALADKNEAWAEGLNNIKKHADMGAFTPDAATIDLALAQELFKQEQAAMIFEGSWFWGQLEEAGMGEDVTVLPMPVYAEGGETGELVGGASQGWFISTKAYEDEAKKDAVVSLFNYLTSEETIIKIAEATGQPPAKGELSDLADYLKAGHDLVKNAPAVALPINDRIYPESFTHMRTSVPEIVSGDKQGEEVLEKAVEMAK</sequence>
<evidence type="ECO:0000256" key="1">
    <source>
        <dbReference type="ARBA" id="ARBA00008520"/>
    </source>
</evidence>
<dbReference type="Proteomes" id="UP000831782">
    <property type="component" value="Chromosome"/>
</dbReference>
<dbReference type="PANTHER" id="PTHR30061:SF50">
    <property type="entry name" value="MALTOSE_MALTODEXTRIN-BINDING PERIPLASMIC PROTEIN"/>
    <property type="match status" value="1"/>
</dbReference>
<dbReference type="Pfam" id="PF01547">
    <property type="entry name" value="SBP_bac_1"/>
    <property type="match status" value="1"/>
</dbReference>